<evidence type="ECO:0000256" key="1">
    <source>
        <dbReference type="ARBA" id="ARBA00023268"/>
    </source>
</evidence>
<dbReference type="PANTHER" id="PTHR37984">
    <property type="entry name" value="PROTEIN CBG26694"/>
    <property type="match status" value="1"/>
</dbReference>
<dbReference type="InterPro" id="IPR043128">
    <property type="entry name" value="Rev_trsase/Diguanyl_cyclase"/>
</dbReference>
<name>A0ABQ5J552_9ASTR</name>
<dbReference type="InterPro" id="IPR041577">
    <property type="entry name" value="RT_RNaseH_2"/>
</dbReference>
<comment type="caution">
    <text evidence="5">The sequence shown here is derived from an EMBL/GenBank/DDBJ whole genome shotgun (WGS) entry which is preliminary data.</text>
</comment>
<evidence type="ECO:0000256" key="2">
    <source>
        <dbReference type="SAM" id="MobiDB-lite"/>
    </source>
</evidence>
<keyword evidence="6" id="KW-1185">Reference proteome</keyword>
<dbReference type="InterPro" id="IPR050951">
    <property type="entry name" value="Retrovirus_Pol_polyprotein"/>
</dbReference>
<reference evidence="5" key="1">
    <citation type="journal article" date="2022" name="Int. J. Mol. Sci.">
        <title>Draft Genome of Tanacetum Coccineum: Genomic Comparison of Closely Related Tanacetum-Family Plants.</title>
        <authorList>
            <person name="Yamashiro T."/>
            <person name="Shiraishi A."/>
            <person name="Nakayama K."/>
            <person name="Satake H."/>
        </authorList>
    </citation>
    <scope>NUCLEOTIDE SEQUENCE</scope>
</reference>
<dbReference type="Pfam" id="PF17919">
    <property type="entry name" value="RT_RNaseH_2"/>
    <property type="match status" value="1"/>
</dbReference>
<evidence type="ECO:0000313" key="6">
    <source>
        <dbReference type="Proteomes" id="UP001151760"/>
    </source>
</evidence>
<dbReference type="PANTHER" id="PTHR37984:SF5">
    <property type="entry name" value="PROTEIN NYNRIN-LIKE"/>
    <property type="match status" value="1"/>
</dbReference>
<dbReference type="EMBL" id="BQNB010021556">
    <property type="protein sequence ID" value="GJU07599.1"/>
    <property type="molecule type" value="Genomic_DNA"/>
</dbReference>
<dbReference type="Gene3D" id="3.30.70.270">
    <property type="match status" value="1"/>
</dbReference>
<evidence type="ECO:0000259" key="3">
    <source>
        <dbReference type="Pfam" id="PF00078"/>
    </source>
</evidence>
<dbReference type="Proteomes" id="UP001151760">
    <property type="component" value="Unassembled WGS sequence"/>
</dbReference>
<evidence type="ECO:0000259" key="4">
    <source>
        <dbReference type="Pfam" id="PF17919"/>
    </source>
</evidence>
<dbReference type="SUPFAM" id="SSF56672">
    <property type="entry name" value="DNA/RNA polymerases"/>
    <property type="match status" value="1"/>
</dbReference>
<dbReference type="Pfam" id="PF00078">
    <property type="entry name" value="RVT_1"/>
    <property type="match status" value="1"/>
</dbReference>
<feature type="domain" description="Reverse transcriptase/retrotransposon-derived protein RNase H-like" evidence="4">
    <location>
        <begin position="81"/>
        <end position="169"/>
    </location>
</feature>
<accession>A0ABQ5J552</accession>
<sequence length="322" mass="37431">MWRWLKNDGSGRICIDYRQLNKQTVKYKFPIPIIELNDELHGYVVFSKLDLTSGYHDVRMYDDDIDKTSFKTHEGYYEFQNDDALAFETLKHVMVYVSVLQLLDFNEIFIIETDASRVGIGVVLQQKGYPIAYLNKTLAPKHQTLSTHEKEFFAMIYALEKWSGYLLGYSSKNNVRKFLRALHHKWRAKVTSIEESKDLTSLSLDEYRELKFLEMIKECFKIAKLKGCTTPPSNSCLKLRRTKEHSSGGSWSDSGEEDDEKDKDKTCLVAQASNEVFSDCSYFSDENSSIDDFTLDIEYDKLCKMNLKVITKNKQLKVTRNI</sequence>
<proteinExistence type="predicted"/>
<reference evidence="5" key="2">
    <citation type="submission" date="2022-01" db="EMBL/GenBank/DDBJ databases">
        <authorList>
            <person name="Yamashiro T."/>
            <person name="Shiraishi A."/>
            <person name="Satake H."/>
            <person name="Nakayama K."/>
        </authorList>
    </citation>
    <scope>NUCLEOTIDE SEQUENCE</scope>
</reference>
<feature type="domain" description="Reverse transcriptase" evidence="3">
    <location>
        <begin position="6"/>
        <end position="78"/>
    </location>
</feature>
<feature type="region of interest" description="Disordered" evidence="2">
    <location>
        <begin position="240"/>
        <end position="264"/>
    </location>
</feature>
<keyword evidence="1" id="KW-0511">Multifunctional enzyme</keyword>
<organism evidence="5 6">
    <name type="scientific">Tanacetum coccineum</name>
    <dbReference type="NCBI Taxonomy" id="301880"/>
    <lineage>
        <taxon>Eukaryota</taxon>
        <taxon>Viridiplantae</taxon>
        <taxon>Streptophyta</taxon>
        <taxon>Embryophyta</taxon>
        <taxon>Tracheophyta</taxon>
        <taxon>Spermatophyta</taxon>
        <taxon>Magnoliopsida</taxon>
        <taxon>eudicotyledons</taxon>
        <taxon>Gunneridae</taxon>
        <taxon>Pentapetalae</taxon>
        <taxon>asterids</taxon>
        <taxon>campanulids</taxon>
        <taxon>Asterales</taxon>
        <taxon>Asteraceae</taxon>
        <taxon>Asteroideae</taxon>
        <taxon>Anthemideae</taxon>
        <taxon>Anthemidinae</taxon>
        <taxon>Tanacetum</taxon>
    </lineage>
</organism>
<dbReference type="InterPro" id="IPR043502">
    <property type="entry name" value="DNA/RNA_pol_sf"/>
</dbReference>
<evidence type="ECO:0000313" key="5">
    <source>
        <dbReference type="EMBL" id="GJU07599.1"/>
    </source>
</evidence>
<dbReference type="Gene3D" id="3.10.10.10">
    <property type="entry name" value="HIV Type 1 Reverse Transcriptase, subunit A, domain 1"/>
    <property type="match status" value="1"/>
</dbReference>
<gene>
    <name evidence="5" type="ORF">Tco_1124029</name>
</gene>
<dbReference type="CDD" id="cd01647">
    <property type="entry name" value="RT_LTR"/>
    <property type="match status" value="1"/>
</dbReference>
<protein>
    <submittedName>
        <fullName evidence="5">UBN2 domain-containing protein</fullName>
    </submittedName>
</protein>
<dbReference type="InterPro" id="IPR000477">
    <property type="entry name" value="RT_dom"/>
</dbReference>